<organism evidence="2">
    <name type="scientific">Candidatus Kentrum sp. DK</name>
    <dbReference type="NCBI Taxonomy" id="2126562"/>
    <lineage>
        <taxon>Bacteria</taxon>
        <taxon>Pseudomonadati</taxon>
        <taxon>Pseudomonadota</taxon>
        <taxon>Gammaproteobacteria</taxon>
        <taxon>Candidatus Kentrum</taxon>
    </lineage>
</organism>
<gene>
    <name evidence="2" type="ORF">BECKDK2373B_GA0170837_104236</name>
    <name evidence="1" type="ORF">BECKDK2373C_GA0170839_100737</name>
</gene>
<evidence type="ECO:0000313" key="2">
    <source>
        <dbReference type="EMBL" id="VFJ53506.1"/>
    </source>
</evidence>
<accession>A0A450SJF0</accession>
<reference evidence="2" key="1">
    <citation type="submission" date="2019-02" db="EMBL/GenBank/DDBJ databases">
        <authorList>
            <person name="Gruber-Vodicka R. H."/>
            <person name="Seah K. B. B."/>
        </authorList>
    </citation>
    <scope>NUCLEOTIDE SEQUENCE</scope>
    <source>
        <strain evidence="1">BECK_DK161</strain>
        <strain evidence="2">BECK_DK47</strain>
    </source>
</reference>
<sequence length="29" mass="3072">MEWIVVMALAALAGALGLVVREALWHGHG</sequence>
<protein>
    <submittedName>
        <fullName evidence="2">Uncharacterized protein</fullName>
    </submittedName>
</protein>
<name>A0A450SJF0_9GAMM</name>
<dbReference type="EMBL" id="CAADEX010000042">
    <property type="protein sequence ID" value="VFJ53506.1"/>
    <property type="molecule type" value="Genomic_DNA"/>
</dbReference>
<dbReference type="EMBL" id="CAADEY010000007">
    <property type="protein sequence ID" value="VFJ44026.1"/>
    <property type="molecule type" value="Genomic_DNA"/>
</dbReference>
<evidence type="ECO:0000313" key="1">
    <source>
        <dbReference type="EMBL" id="VFJ44026.1"/>
    </source>
</evidence>
<proteinExistence type="predicted"/>
<dbReference type="AlphaFoldDB" id="A0A450SJF0"/>